<dbReference type="Proteomes" id="UP001157006">
    <property type="component" value="Chromosome 1L"/>
</dbReference>
<reference evidence="1 2" key="1">
    <citation type="submission" date="2023-01" db="EMBL/GenBank/DDBJ databases">
        <authorList>
            <person name="Kreplak J."/>
        </authorList>
    </citation>
    <scope>NUCLEOTIDE SEQUENCE [LARGE SCALE GENOMIC DNA]</scope>
</reference>
<gene>
    <name evidence="1" type="ORF">VFH_I330880</name>
</gene>
<dbReference type="EMBL" id="OX451736">
    <property type="protein sequence ID" value="CAI8588088.1"/>
    <property type="molecule type" value="Genomic_DNA"/>
</dbReference>
<accession>A0AAV0YTH5</accession>
<organism evidence="1 2">
    <name type="scientific">Vicia faba</name>
    <name type="common">Broad bean</name>
    <name type="synonym">Faba vulgaris</name>
    <dbReference type="NCBI Taxonomy" id="3906"/>
    <lineage>
        <taxon>Eukaryota</taxon>
        <taxon>Viridiplantae</taxon>
        <taxon>Streptophyta</taxon>
        <taxon>Embryophyta</taxon>
        <taxon>Tracheophyta</taxon>
        <taxon>Spermatophyta</taxon>
        <taxon>Magnoliopsida</taxon>
        <taxon>eudicotyledons</taxon>
        <taxon>Gunneridae</taxon>
        <taxon>Pentapetalae</taxon>
        <taxon>rosids</taxon>
        <taxon>fabids</taxon>
        <taxon>Fabales</taxon>
        <taxon>Fabaceae</taxon>
        <taxon>Papilionoideae</taxon>
        <taxon>50 kb inversion clade</taxon>
        <taxon>NPAAA clade</taxon>
        <taxon>Hologalegina</taxon>
        <taxon>IRL clade</taxon>
        <taxon>Fabeae</taxon>
        <taxon>Vicia</taxon>
    </lineage>
</organism>
<name>A0AAV0YTH5_VICFA</name>
<dbReference type="AlphaFoldDB" id="A0AAV0YTH5"/>
<protein>
    <submittedName>
        <fullName evidence="1">Uncharacterized protein</fullName>
    </submittedName>
</protein>
<proteinExistence type="predicted"/>
<sequence>MTCIINNDSVYDNDFQWKLYDHSNKFVFLGGTTLKIVDVQNIPPKKYYFKDFGDVLGSKYELNRLEEIIGIVHEINNFQCNTPGKKTFVSLNLKDLRNNGAIFIIITHSMIKESRVSNGWSGSKLLINEEIL</sequence>
<keyword evidence="2" id="KW-1185">Reference proteome</keyword>
<evidence type="ECO:0000313" key="2">
    <source>
        <dbReference type="Proteomes" id="UP001157006"/>
    </source>
</evidence>
<evidence type="ECO:0000313" key="1">
    <source>
        <dbReference type="EMBL" id="CAI8588088.1"/>
    </source>
</evidence>